<dbReference type="PIRSF" id="PIRSF001174">
    <property type="entry name" value="Lon_proteas"/>
    <property type="match status" value="1"/>
</dbReference>
<dbReference type="PROSITE" id="PS01046">
    <property type="entry name" value="LON_SER"/>
    <property type="match status" value="1"/>
</dbReference>
<dbReference type="FunFam" id="1.20.5.5270:FF:000002">
    <property type="entry name" value="Lon protease homolog"/>
    <property type="match status" value="1"/>
</dbReference>
<feature type="active site" evidence="9 11">
    <location>
        <position position="709"/>
    </location>
</feature>
<dbReference type="CDD" id="cd19500">
    <property type="entry name" value="RecA-like_Lon"/>
    <property type="match status" value="1"/>
</dbReference>
<dbReference type="InterPro" id="IPR004815">
    <property type="entry name" value="Lon_bac/euk-typ"/>
</dbReference>
<protein>
    <recommendedName>
        <fullName evidence="9 10">Lon protease</fullName>
        <ecNumber evidence="9 10">3.4.21.53</ecNumber>
    </recommendedName>
    <alternativeName>
        <fullName evidence="9">ATP-dependent protease La</fullName>
    </alternativeName>
</protein>
<dbReference type="InterPro" id="IPR046336">
    <property type="entry name" value="Lon_prtase_N_sf"/>
</dbReference>
<dbReference type="EC" id="3.4.21.53" evidence="9 10"/>
<comment type="similarity">
    <text evidence="9 10 13 14">Belongs to the peptidase S16 family.</text>
</comment>
<evidence type="ECO:0000313" key="18">
    <source>
        <dbReference type="Proteomes" id="UP000886887"/>
    </source>
</evidence>
<dbReference type="InterPro" id="IPR015947">
    <property type="entry name" value="PUA-like_sf"/>
</dbReference>
<dbReference type="InterPro" id="IPR008268">
    <property type="entry name" value="Peptidase_S16_AS"/>
</dbReference>
<comment type="subunit">
    <text evidence="9 10">Homohexamer. Organized in a ring with a central cavity.</text>
</comment>
<evidence type="ECO:0000259" key="16">
    <source>
        <dbReference type="PROSITE" id="PS51787"/>
    </source>
</evidence>
<evidence type="ECO:0000256" key="11">
    <source>
        <dbReference type="PIRSR" id="PIRSR001174-1"/>
    </source>
</evidence>
<dbReference type="Gene3D" id="1.10.8.60">
    <property type="match status" value="1"/>
</dbReference>
<dbReference type="Gene3D" id="3.30.230.10">
    <property type="match status" value="1"/>
</dbReference>
<dbReference type="GO" id="GO:0006515">
    <property type="term" value="P:protein quality control for misfolded or incompletely synthesized proteins"/>
    <property type="evidence" value="ECO:0007669"/>
    <property type="project" value="UniProtKB-UniRule"/>
</dbReference>
<evidence type="ECO:0000256" key="10">
    <source>
        <dbReference type="PIRNR" id="PIRNR001174"/>
    </source>
</evidence>
<reference evidence="17" key="1">
    <citation type="submission" date="2020-10" db="EMBL/GenBank/DDBJ databases">
        <authorList>
            <person name="Gilroy R."/>
        </authorList>
    </citation>
    <scope>NUCLEOTIDE SEQUENCE</scope>
    <source>
        <strain evidence="17">ChiSxjej2B14-6234</strain>
    </source>
</reference>
<dbReference type="GO" id="GO:0004176">
    <property type="term" value="F:ATP-dependent peptidase activity"/>
    <property type="evidence" value="ECO:0007669"/>
    <property type="project" value="UniProtKB-UniRule"/>
</dbReference>
<dbReference type="Proteomes" id="UP000886887">
    <property type="component" value="Unassembled WGS sequence"/>
</dbReference>
<keyword evidence="2 9" id="KW-0963">Cytoplasm</keyword>
<evidence type="ECO:0000256" key="8">
    <source>
        <dbReference type="ARBA" id="ARBA00023016"/>
    </source>
</evidence>
<comment type="caution">
    <text evidence="17">The sequence shown here is derived from an EMBL/GenBank/DDBJ whole genome shotgun (WGS) entry which is preliminary data.</text>
</comment>
<keyword evidence="7 9" id="KW-0067">ATP-binding</keyword>
<evidence type="ECO:0000256" key="5">
    <source>
        <dbReference type="ARBA" id="ARBA00022801"/>
    </source>
</evidence>
<evidence type="ECO:0000256" key="2">
    <source>
        <dbReference type="ARBA" id="ARBA00022490"/>
    </source>
</evidence>
<dbReference type="InterPro" id="IPR054594">
    <property type="entry name" value="Lon_lid"/>
</dbReference>
<dbReference type="InterPro" id="IPR027543">
    <property type="entry name" value="Lon_bac"/>
</dbReference>
<evidence type="ECO:0000256" key="4">
    <source>
        <dbReference type="ARBA" id="ARBA00022741"/>
    </source>
</evidence>
<feature type="domain" description="Lon proteolytic" evidence="15">
    <location>
        <begin position="622"/>
        <end position="803"/>
    </location>
</feature>
<gene>
    <name evidence="9 17" type="primary">lon</name>
    <name evidence="17" type="ORF">IAB73_02225</name>
</gene>
<keyword evidence="5 9" id="KW-0378">Hydrolase</keyword>
<dbReference type="InterPro" id="IPR027417">
    <property type="entry name" value="P-loop_NTPase"/>
</dbReference>
<dbReference type="Gene3D" id="1.20.58.1480">
    <property type="match status" value="1"/>
</dbReference>
<dbReference type="HAMAP" id="MF_01973">
    <property type="entry name" value="lon_bact"/>
    <property type="match status" value="1"/>
</dbReference>
<keyword evidence="4 9" id="KW-0547">Nucleotide-binding</keyword>
<dbReference type="Gene3D" id="1.20.5.5270">
    <property type="match status" value="1"/>
</dbReference>
<dbReference type="InterPro" id="IPR020568">
    <property type="entry name" value="Ribosomal_Su5_D2-typ_SF"/>
</dbReference>
<evidence type="ECO:0000256" key="9">
    <source>
        <dbReference type="HAMAP-Rule" id="MF_01973"/>
    </source>
</evidence>
<comment type="function">
    <text evidence="9">ATP-dependent serine protease that mediates the selective degradation of mutant and abnormal proteins as well as certain short-lived regulatory proteins. Required for cellular homeostasis and for survival from DNA damage and developmental changes induced by stress. Degrades polypeptides processively to yield small peptide fragments that are 5 to 10 amino acids long. Binds to DNA in a double-stranded, site-specific manner.</text>
</comment>
<reference evidence="17" key="2">
    <citation type="journal article" date="2021" name="PeerJ">
        <title>Extensive microbial diversity within the chicken gut microbiome revealed by metagenomics and culture.</title>
        <authorList>
            <person name="Gilroy R."/>
            <person name="Ravi A."/>
            <person name="Getino M."/>
            <person name="Pursley I."/>
            <person name="Horton D.L."/>
            <person name="Alikhan N.F."/>
            <person name="Baker D."/>
            <person name="Gharbi K."/>
            <person name="Hall N."/>
            <person name="Watson M."/>
            <person name="Adriaenssens E.M."/>
            <person name="Foster-Nyarko E."/>
            <person name="Jarju S."/>
            <person name="Secka A."/>
            <person name="Antonio M."/>
            <person name="Oren A."/>
            <person name="Chaudhuri R.R."/>
            <person name="La Ragione R."/>
            <person name="Hildebrand F."/>
            <person name="Pallen M.J."/>
        </authorList>
    </citation>
    <scope>NUCLEOTIDE SEQUENCE</scope>
    <source>
        <strain evidence="17">ChiSxjej2B14-6234</strain>
    </source>
</reference>
<proteinExistence type="evidence at transcript level"/>
<feature type="binding site" evidence="9 12">
    <location>
        <begin position="386"/>
        <end position="393"/>
    </location>
    <ligand>
        <name>ATP</name>
        <dbReference type="ChEBI" id="CHEBI:30616"/>
    </ligand>
</feature>
<dbReference type="Pfam" id="PF22667">
    <property type="entry name" value="Lon_lid"/>
    <property type="match status" value="1"/>
</dbReference>
<dbReference type="GO" id="GO:0016887">
    <property type="term" value="F:ATP hydrolysis activity"/>
    <property type="evidence" value="ECO:0007669"/>
    <property type="project" value="UniProtKB-UniRule"/>
</dbReference>
<dbReference type="InterPro" id="IPR003959">
    <property type="entry name" value="ATPase_AAA_core"/>
</dbReference>
<dbReference type="SMART" id="SM00464">
    <property type="entry name" value="LON"/>
    <property type="match status" value="1"/>
</dbReference>
<dbReference type="SUPFAM" id="SSF54211">
    <property type="entry name" value="Ribosomal protein S5 domain 2-like"/>
    <property type="match status" value="1"/>
</dbReference>
<dbReference type="Pfam" id="PF00004">
    <property type="entry name" value="AAA"/>
    <property type="match status" value="1"/>
</dbReference>
<dbReference type="GO" id="GO:0005737">
    <property type="term" value="C:cytoplasm"/>
    <property type="evidence" value="ECO:0007669"/>
    <property type="project" value="UniProtKB-SubCell"/>
</dbReference>
<evidence type="ECO:0000256" key="6">
    <source>
        <dbReference type="ARBA" id="ARBA00022825"/>
    </source>
</evidence>
<dbReference type="PRINTS" id="PR00830">
    <property type="entry name" value="ENDOLAPTASE"/>
</dbReference>
<dbReference type="Pfam" id="PF05362">
    <property type="entry name" value="Lon_C"/>
    <property type="match status" value="1"/>
</dbReference>
<dbReference type="NCBIfam" id="TIGR00763">
    <property type="entry name" value="lon"/>
    <property type="match status" value="1"/>
</dbReference>
<evidence type="ECO:0000259" key="15">
    <source>
        <dbReference type="PROSITE" id="PS51786"/>
    </source>
</evidence>
<comment type="catalytic activity">
    <reaction evidence="9 10 13">
        <text>Hydrolysis of proteins in presence of ATP.</text>
        <dbReference type="EC" id="3.4.21.53"/>
    </reaction>
</comment>
<organism evidence="17 18">
    <name type="scientific">Candidatus Onthenecus intestinigallinarum</name>
    <dbReference type="NCBI Taxonomy" id="2840875"/>
    <lineage>
        <taxon>Bacteria</taxon>
        <taxon>Bacillati</taxon>
        <taxon>Bacillota</taxon>
        <taxon>Clostridia</taxon>
        <taxon>Eubacteriales</taxon>
        <taxon>Candidatus Onthenecus</taxon>
    </lineage>
</organism>
<dbReference type="PROSITE" id="PS51787">
    <property type="entry name" value="LON_N"/>
    <property type="match status" value="1"/>
</dbReference>
<dbReference type="SUPFAM" id="SSF52540">
    <property type="entry name" value="P-loop containing nucleoside triphosphate hydrolases"/>
    <property type="match status" value="1"/>
</dbReference>
<sequence length="814" mass="90020">MLFAKGLRPLRVSPRGGGAFEFFESRGGPTLAQAKKNKLESLPMLPLRGLMVFPHMVIHFDVGRKKSVQALERAMVEDQRIFLAAQRDADVDDPKIQDICDVGTIASVKQVLKLPGDTLRVLVEGLCRARLKSIVEEEPCYVASVQADVQKPVRKTLEVQALMRTTCQFVEEFGKVSGRLSGETVQSILSIDDPGQLADVIAANVLGKLEDRQDVLEQFDPVERLETVCTILANETELAGVERQVQARVKKQIEKNQKDYFLREQIKAIQTELGDKDAGDVEDLRDRLSRMKLPDEAREKATREIERLSRMAPGSPEIGITRTYVEWILDLPWDVNTPDNLDLRRARRVLSEDHYGLEKVKERVIEYLAVRRIKNDMKGPILCFVGPPGVGKTSIARSIARALGRRFVQMSLGGVRDEAEIRGHRRTYIGAIPGRIISSIKQAGTSNPVFLFDEIDKMASDFRGDPASAMLEVLDGAQNFAFRDHYLELPYDLSHVMFLTTANTTDTIPRPLLDRMEVIEISGYTEEEKVHIARRHLLPKQIEEHGLAPKSVRISDAVLQKIIEGYTREAGVRKLERTLAKLVRKAAVRMLDDGTKLESITAARMQEDLGAPRYRYEQAGRKPEVGVVTGLAYTVVGGDTLQIETATMPGTGAMELTGSLGDVMKESARAAKSYVRAHAAALGIDPSFYKELDIHIHVPEGAVPKDGPSAGVTMTTALVSALTGIPVRPDVAMTGEVTLRGRVLPIGGLKEKLLAAYRAGVKTVLIPRENEKDLEEVPQAVRDALTIVPVDDVSQVLAAALTQRPGPEQKTKEV</sequence>
<dbReference type="GO" id="GO:0034605">
    <property type="term" value="P:cellular response to heat"/>
    <property type="evidence" value="ECO:0007669"/>
    <property type="project" value="UniProtKB-UniRule"/>
</dbReference>
<comment type="subcellular location">
    <subcellularLocation>
        <location evidence="1 9 10">Cytoplasm</location>
    </subcellularLocation>
</comment>
<dbReference type="InterPro" id="IPR008269">
    <property type="entry name" value="Lon_proteolytic"/>
</dbReference>
<dbReference type="GO" id="GO:0004252">
    <property type="term" value="F:serine-type endopeptidase activity"/>
    <property type="evidence" value="ECO:0007669"/>
    <property type="project" value="UniProtKB-UniRule"/>
</dbReference>
<keyword evidence="3 9" id="KW-0645">Protease</keyword>
<dbReference type="Gene3D" id="3.40.50.300">
    <property type="entry name" value="P-loop containing nucleotide triphosphate hydrolases"/>
    <property type="match status" value="1"/>
</dbReference>
<evidence type="ECO:0000313" key="17">
    <source>
        <dbReference type="EMBL" id="HIQ71012.1"/>
    </source>
</evidence>
<dbReference type="PROSITE" id="PS51786">
    <property type="entry name" value="LON_PROTEOLYTIC"/>
    <property type="match status" value="1"/>
</dbReference>
<dbReference type="Gene3D" id="2.30.130.40">
    <property type="entry name" value="LON domain-like"/>
    <property type="match status" value="1"/>
</dbReference>
<dbReference type="NCBIfam" id="NF008053">
    <property type="entry name" value="PRK10787.1"/>
    <property type="match status" value="1"/>
</dbReference>
<dbReference type="GO" id="GO:0005524">
    <property type="term" value="F:ATP binding"/>
    <property type="evidence" value="ECO:0007669"/>
    <property type="project" value="UniProtKB-UniRule"/>
</dbReference>
<evidence type="ECO:0000256" key="14">
    <source>
        <dbReference type="RuleBase" id="RU000591"/>
    </source>
</evidence>
<dbReference type="FunFam" id="3.40.50.300:FF:000382">
    <property type="entry name" value="Lon protease homolog 2, peroxisomal"/>
    <property type="match status" value="1"/>
</dbReference>
<evidence type="ECO:0000256" key="13">
    <source>
        <dbReference type="PROSITE-ProRule" id="PRU01122"/>
    </source>
</evidence>
<dbReference type="SMART" id="SM00382">
    <property type="entry name" value="AAA"/>
    <property type="match status" value="1"/>
</dbReference>
<keyword evidence="6 9" id="KW-0720">Serine protease</keyword>
<evidence type="ECO:0000256" key="3">
    <source>
        <dbReference type="ARBA" id="ARBA00022670"/>
    </source>
</evidence>
<dbReference type="InterPro" id="IPR027065">
    <property type="entry name" value="Lon_Prtase"/>
</dbReference>
<accession>A0A9D0Z867</accession>
<dbReference type="Pfam" id="PF02190">
    <property type="entry name" value="LON_substr_bdg"/>
    <property type="match status" value="1"/>
</dbReference>
<dbReference type="GO" id="GO:0043565">
    <property type="term" value="F:sequence-specific DNA binding"/>
    <property type="evidence" value="ECO:0007669"/>
    <property type="project" value="UniProtKB-UniRule"/>
</dbReference>
<dbReference type="PANTHER" id="PTHR10046">
    <property type="entry name" value="ATP DEPENDENT LON PROTEASE FAMILY MEMBER"/>
    <property type="match status" value="1"/>
</dbReference>
<name>A0A9D0Z867_9FIRM</name>
<dbReference type="AlphaFoldDB" id="A0A9D0Z867"/>
<comment type="induction">
    <text evidence="9">By heat shock.</text>
</comment>
<dbReference type="InterPro" id="IPR014721">
    <property type="entry name" value="Ribsml_uS5_D2-typ_fold_subgr"/>
</dbReference>
<dbReference type="SUPFAM" id="SSF88697">
    <property type="entry name" value="PUA domain-like"/>
    <property type="match status" value="1"/>
</dbReference>
<feature type="active site" evidence="9 11">
    <location>
        <position position="752"/>
    </location>
</feature>
<feature type="domain" description="Lon N-terminal" evidence="16">
    <location>
        <begin position="42"/>
        <end position="236"/>
    </location>
</feature>
<dbReference type="InterPro" id="IPR003593">
    <property type="entry name" value="AAA+_ATPase"/>
</dbReference>
<evidence type="ECO:0000256" key="7">
    <source>
        <dbReference type="ARBA" id="ARBA00022840"/>
    </source>
</evidence>
<keyword evidence="8 9" id="KW-0346">Stress response</keyword>
<dbReference type="EMBL" id="DVFJ01000006">
    <property type="protein sequence ID" value="HIQ71012.1"/>
    <property type="molecule type" value="Genomic_DNA"/>
</dbReference>
<evidence type="ECO:0000256" key="12">
    <source>
        <dbReference type="PIRSR" id="PIRSR001174-2"/>
    </source>
</evidence>
<dbReference type="InterPro" id="IPR003111">
    <property type="entry name" value="Lon_prtase_N"/>
</dbReference>
<evidence type="ECO:0000256" key="1">
    <source>
        <dbReference type="ARBA" id="ARBA00004496"/>
    </source>
</evidence>